<accession>W4KBZ4</accession>
<organism evidence="2 3">
    <name type="scientific">Heterobasidion irregulare (strain TC 32-1)</name>
    <dbReference type="NCBI Taxonomy" id="747525"/>
    <lineage>
        <taxon>Eukaryota</taxon>
        <taxon>Fungi</taxon>
        <taxon>Dikarya</taxon>
        <taxon>Basidiomycota</taxon>
        <taxon>Agaricomycotina</taxon>
        <taxon>Agaricomycetes</taxon>
        <taxon>Russulales</taxon>
        <taxon>Bondarzewiaceae</taxon>
        <taxon>Heterobasidion</taxon>
        <taxon>Heterobasidion annosum species complex</taxon>
    </lineage>
</organism>
<dbReference type="AlphaFoldDB" id="W4KBZ4"/>
<dbReference type="HOGENOM" id="CLU_112088_1_0_1"/>
<proteinExistence type="predicted"/>
<protein>
    <submittedName>
        <fullName evidence="2">Uncharacterized protein</fullName>
    </submittedName>
</protein>
<feature type="compositionally biased region" description="Basic and acidic residues" evidence="1">
    <location>
        <begin position="109"/>
        <end position="127"/>
    </location>
</feature>
<feature type="region of interest" description="Disordered" evidence="1">
    <location>
        <begin position="108"/>
        <end position="159"/>
    </location>
</feature>
<gene>
    <name evidence="2" type="ORF">HETIRDRAFT_450890</name>
</gene>
<dbReference type="KEGG" id="hir:HETIRDRAFT_450890"/>
<dbReference type="EMBL" id="KI925457">
    <property type="protein sequence ID" value="ETW83264.1"/>
    <property type="molecule type" value="Genomic_DNA"/>
</dbReference>
<dbReference type="eggNOG" id="ENOG502SE95">
    <property type="taxonomic scope" value="Eukaryota"/>
</dbReference>
<dbReference type="STRING" id="747525.W4KBZ4"/>
<name>W4KBZ4_HETIT</name>
<evidence type="ECO:0000256" key="1">
    <source>
        <dbReference type="SAM" id="MobiDB-lite"/>
    </source>
</evidence>
<dbReference type="Proteomes" id="UP000030671">
    <property type="component" value="Unassembled WGS sequence"/>
</dbReference>
<reference evidence="2 3" key="1">
    <citation type="journal article" date="2012" name="New Phytol.">
        <title>Insight into trade-off between wood decay and parasitism from the genome of a fungal forest pathogen.</title>
        <authorList>
            <person name="Olson A."/>
            <person name="Aerts A."/>
            <person name="Asiegbu F."/>
            <person name="Belbahri L."/>
            <person name="Bouzid O."/>
            <person name="Broberg A."/>
            <person name="Canback B."/>
            <person name="Coutinho P.M."/>
            <person name="Cullen D."/>
            <person name="Dalman K."/>
            <person name="Deflorio G."/>
            <person name="van Diepen L.T."/>
            <person name="Dunand C."/>
            <person name="Duplessis S."/>
            <person name="Durling M."/>
            <person name="Gonthier P."/>
            <person name="Grimwood J."/>
            <person name="Fossdal C.G."/>
            <person name="Hansson D."/>
            <person name="Henrissat B."/>
            <person name="Hietala A."/>
            <person name="Himmelstrand K."/>
            <person name="Hoffmeister D."/>
            <person name="Hogberg N."/>
            <person name="James T.Y."/>
            <person name="Karlsson M."/>
            <person name="Kohler A."/>
            <person name="Kues U."/>
            <person name="Lee Y.H."/>
            <person name="Lin Y.C."/>
            <person name="Lind M."/>
            <person name="Lindquist E."/>
            <person name="Lombard V."/>
            <person name="Lucas S."/>
            <person name="Lunden K."/>
            <person name="Morin E."/>
            <person name="Murat C."/>
            <person name="Park J."/>
            <person name="Raffaello T."/>
            <person name="Rouze P."/>
            <person name="Salamov A."/>
            <person name="Schmutz J."/>
            <person name="Solheim H."/>
            <person name="Stahlberg J."/>
            <person name="Velez H."/>
            <person name="de Vries R.P."/>
            <person name="Wiebenga A."/>
            <person name="Woodward S."/>
            <person name="Yakovlev I."/>
            <person name="Garbelotto M."/>
            <person name="Martin F."/>
            <person name="Grigoriev I.V."/>
            <person name="Stenlid J."/>
        </authorList>
    </citation>
    <scope>NUCLEOTIDE SEQUENCE [LARGE SCALE GENOMIC DNA]</scope>
    <source>
        <strain evidence="2 3">TC 32-1</strain>
    </source>
</reference>
<dbReference type="OrthoDB" id="529205at2759"/>
<evidence type="ECO:0000313" key="3">
    <source>
        <dbReference type="Proteomes" id="UP000030671"/>
    </source>
</evidence>
<evidence type="ECO:0000313" key="2">
    <source>
        <dbReference type="EMBL" id="ETW83264.1"/>
    </source>
</evidence>
<dbReference type="RefSeq" id="XP_009545535.1">
    <property type="nucleotide sequence ID" value="XM_009547240.1"/>
</dbReference>
<dbReference type="GeneID" id="20676089"/>
<dbReference type="InParanoid" id="W4KBZ4"/>
<keyword evidence="3" id="KW-1185">Reference proteome</keyword>
<sequence length="180" mass="19984">MSSLTIRIALKFVPKSLTMSRPYQTATASMRAMSTSSMHENDPEVLEREKRRNLSRVGYQTSAPVDDAPGWNELLATNAEASIKADRTPNDASVADLVRRTVAHMKAKNSPEERFEGSEATYDRDEISGPLRGAGRGVSSIETDGYEEEMEKVDGEWHRSTVKKHTEVVMDPKEAVKGEV</sequence>